<feature type="domain" description="HTH cro/C1-type" evidence="1">
    <location>
        <begin position="2"/>
        <end position="51"/>
    </location>
</feature>
<evidence type="ECO:0000313" key="3">
    <source>
        <dbReference type="Proteomes" id="UP000654345"/>
    </source>
</evidence>
<accession>A0ABQ3UTJ3</accession>
<gene>
    <name evidence="2" type="ORF">KSB_45580</name>
</gene>
<reference evidence="2 3" key="1">
    <citation type="journal article" date="2021" name="Int. J. Syst. Evol. Microbiol.">
        <title>Reticulibacter mediterranei gen. nov., sp. nov., within the new family Reticulibacteraceae fam. nov., and Ktedonospora formicarum gen. nov., sp. nov., Ktedonobacter robiniae sp. nov., Dictyobacter formicarum sp. nov. and Dictyobacter arantiisoli sp. nov., belonging to the class Ktedonobacteria.</title>
        <authorList>
            <person name="Yabe S."/>
            <person name="Zheng Y."/>
            <person name="Wang C.M."/>
            <person name="Sakai Y."/>
            <person name="Abe K."/>
            <person name="Yokota A."/>
            <person name="Donadio S."/>
            <person name="Cavaletti L."/>
            <person name="Monciardini P."/>
        </authorList>
    </citation>
    <scope>NUCLEOTIDE SEQUENCE [LARGE SCALE GENOMIC DNA]</scope>
    <source>
        <strain evidence="2 3">SOSP1-30</strain>
    </source>
</reference>
<dbReference type="EMBL" id="BNJG01000002">
    <property type="protein sequence ID" value="GHO56083.1"/>
    <property type="molecule type" value="Genomic_DNA"/>
</dbReference>
<comment type="caution">
    <text evidence="2">The sequence shown here is derived from an EMBL/GenBank/DDBJ whole genome shotgun (WGS) entry which is preliminary data.</text>
</comment>
<protein>
    <recommendedName>
        <fullName evidence="1">HTH cro/C1-type domain-containing protein</fullName>
    </recommendedName>
</protein>
<dbReference type="PROSITE" id="PS50943">
    <property type="entry name" value="HTH_CROC1"/>
    <property type="match status" value="1"/>
</dbReference>
<sequence>MQKGFNQSSLSRAANVDFKTVKRIFQDPTRDVSLSTVVKIAWALDVPLTDILEIHGEPHDRPEDSEA</sequence>
<dbReference type="InterPro" id="IPR001387">
    <property type="entry name" value="Cro/C1-type_HTH"/>
</dbReference>
<evidence type="ECO:0000259" key="1">
    <source>
        <dbReference type="PROSITE" id="PS50943"/>
    </source>
</evidence>
<organism evidence="2 3">
    <name type="scientific">Ktedonobacter robiniae</name>
    <dbReference type="NCBI Taxonomy" id="2778365"/>
    <lineage>
        <taxon>Bacteria</taxon>
        <taxon>Bacillati</taxon>
        <taxon>Chloroflexota</taxon>
        <taxon>Ktedonobacteria</taxon>
        <taxon>Ktedonobacterales</taxon>
        <taxon>Ktedonobacteraceae</taxon>
        <taxon>Ktedonobacter</taxon>
    </lineage>
</organism>
<dbReference type="InterPro" id="IPR010982">
    <property type="entry name" value="Lambda_DNA-bd_dom_sf"/>
</dbReference>
<dbReference type="SUPFAM" id="SSF47413">
    <property type="entry name" value="lambda repressor-like DNA-binding domains"/>
    <property type="match status" value="1"/>
</dbReference>
<dbReference type="Pfam" id="PF13443">
    <property type="entry name" value="HTH_26"/>
    <property type="match status" value="1"/>
</dbReference>
<name>A0ABQ3UTJ3_9CHLR</name>
<evidence type="ECO:0000313" key="2">
    <source>
        <dbReference type="EMBL" id="GHO56083.1"/>
    </source>
</evidence>
<keyword evidence="3" id="KW-1185">Reference proteome</keyword>
<dbReference type="Gene3D" id="1.10.260.40">
    <property type="entry name" value="lambda repressor-like DNA-binding domains"/>
    <property type="match status" value="1"/>
</dbReference>
<dbReference type="CDD" id="cd00093">
    <property type="entry name" value="HTH_XRE"/>
    <property type="match status" value="1"/>
</dbReference>
<dbReference type="Proteomes" id="UP000654345">
    <property type="component" value="Unassembled WGS sequence"/>
</dbReference>
<proteinExistence type="predicted"/>